<evidence type="ECO:0000256" key="1">
    <source>
        <dbReference type="ARBA" id="ARBA00022801"/>
    </source>
</evidence>
<keyword evidence="1" id="KW-0378">Hydrolase</keyword>
<dbReference type="InterPro" id="IPR029016">
    <property type="entry name" value="GAF-like_dom_sf"/>
</dbReference>
<dbReference type="InterPro" id="IPR052016">
    <property type="entry name" value="Bact_Sigma-Reg"/>
</dbReference>
<protein>
    <recommendedName>
        <fullName evidence="2">PPM-type phosphatase domain-containing protein</fullName>
    </recommendedName>
</protein>
<dbReference type="SUPFAM" id="SSF81606">
    <property type="entry name" value="PP2C-like"/>
    <property type="match status" value="1"/>
</dbReference>
<dbReference type="InterPro" id="IPR036457">
    <property type="entry name" value="PPM-type-like_dom_sf"/>
</dbReference>
<evidence type="ECO:0000313" key="3">
    <source>
        <dbReference type="EMBL" id="NYI92559.1"/>
    </source>
</evidence>
<dbReference type="PANTHER" id="PTHR43156">
    <property type="entry name" value="STAGE II SPORULATION PROTEIN E-RELATED"/>
    <property type="match status" value="1"/>
</dbReference>
<reference evidence="3 4" key="1">
    <citation type="submission" date="2020-07" db="EMBL/GenBank/DDBJ databases">
        <title>Sequencing the genomes of 1000 actinobacteria strains.</title>
        <authorList>
            <person name="Klenk H.-P."/>
        </authorList>
    </citation>
    <scope>NUCLEOTIDE SEQUENCE [LARGE SCALE GENOMIC DNA]</scope>
    <source>
        <strain evidence="3 4">DSM 104006</strain>
    </source>
</reference>
<dbReference type="GO" id="GO:0016791">
    <property type="term" value="F:phosphatase activity"/>
    <property type="evidence" value="ECO:0007669"/>
    <property type="project" value="TreeGrafter"/>
</dbReference>
<name>A0A853BBJ6_9PSEU</name>
<evidence type="ECO:0000313" key="4">
    <source>
        <dbReference type="Proteomes" id="UP000549616"/>
    </source>
</evidence>
<dbReference type="RefSeq" id="WP_179776878.1">
    <property type="nucleotide sequence ID" value="NZ_JACCFK010000002.1"/>
</dbReference>
<organism evidence="3 4">
    <name type="scientific">Amycolatopsis endophytica</name>
    <dbReference type="NCBI Taxonomy" id="860233"/>
    <lineage>
        <taxon>Bacteria</taxon>
        <taxon>Bacillati</taxon>
        <taxon>Actinomycetota</taxon>
        <taxon>Actinomycetes</taxon>
        <taxon>Pseudonocardiales</taxon>
        <taxon>Pseudonocardiaceae</taxon>
        <taxon>Amycolatopsis</taxon>
    </lineage>
</organism>
<comment type="caution">
    <text evidence="3">The sequence shown here is derived from an EMBL/GenBank/DDBJ whole genome shotgun (WGS) entry which is preliminary data.</text>
</comment>
<dbReference type="Pfam" id="PF07228">
    <property type="entry name" value="SpoIIE"/>
    <property type="match status" value="1"/>
</dbReference>
<dbReference type="AlphaFoldDB" id="A0A853BBJ6"/>
<accession>A0A853BBJ6</accession>
<dbReference type="SMART" id="SM00331">
    <property type="entry name" value="PP2C_SIG"/>
    <property type="match status" value="1"/>
</dbReference>
<gene>
    <name evidence="3" type="ORF">HNR02_005934</name>
</gene>
<feature type="domain" description="PPM-type phosphatase" evidence="2">
    <location>
        <begin position="306"/>
        <end position="527"/>
    </location>
</feature>
<dbReference type="SUPFAM" id="SSF55781">
    <property type="entry name" value="GAF domain-like"/>
    <property type="match status" value="1"/>
</dbReference>
<dbReference type="EMBL" id="JACCFK010000002">
    <property type="protein sequence ID" value="NYI92559.1"/>
    <property type="molecule type" value="Genomic_DNA"/>
</dbReference>
<sequence length="541" mass="57361">MVTESNRLVSASPAGLDAGWDGAPHPALLADADGTVRAANQHACLLFPALRPGRPLGECAAAWLREAHREFSASTAEKTVACGEVGDRSFEAHPVRHPGGEVTWWLLETTQLRRAQDALRTERERAAFLSDASNALLGSLNVPRSMEVAAELAAAHLADAAWIVAPGLRRRHPAVVCARGGRPRSLTLDIDPDALPGLAEALQGFPPVPSRWIDPAQAPSWLLPEGFGEAGSIVVTPLPGHGVPAGALILVRHAGHHAFTEDEEIFARLFAARSGAAMSAARLFEQQSSITDILTEELLPPVLQQVDGIEFAGGYRPAQDGDRIGGDFYDVHPVRAGESLALLGDVCGKGLEAAVLTGKIRNTLQALLPMAGDHARMLRLLNSSLLSSHHTRFATLALASVSRQGMTIRLRLTCAGHLPPLIVRTDGRVEEVSCPGSLIGVLPEIEVSSEEVVLAPGETCLLYTDGITEARGGPLGGEMFGEERLRRALAECAGMPAEAVVERVQMLATEWVGSAQHDDMALLAITAPRGRHLTAVNGPGR</sequence>
<dbReference type="Gene3D" id="3.30.450.40">
    <property type="match status" value="1"/>
</dbReference>
<evidence type="ECO:0000259" key="2">
    <source>
        <dbReference type="SMART" id="SM00331"/>
    </source>
</evidence>
<proteinExistence type="predicted"/>
<dbReference type="InterPro" id="IPR001932">
    <property type="entry name" value="PPM-type_phosphatase-like_dom"/>
</dbReference>
<dbReference type="Proteomes" id="UP000549616">
    <property type="component" value="Unassembled WGS sequence"/>
</dbReference>
<keyword evidence="4" id="KW-1185">Reference proteome</keyword>
<dbReference type="PANTHER" id="PTHR43156:SF2">
    <property type="entry name" value="STAGE II SPORULATION PROTEIN E"/>
    <property type="match status" value="1"/>
</dbReference>
<dbReference type="Gene3D" id="3.60.40.10">
    <property type="entry name" value="PPM-type phosphatase domain"/>
    <property type="match status" value="1"/>
</dbReference>